<name>A0ACC1I860_9FUNG</name>
<proteinExistence type="predicted"/>
<dbReference type="Proteomes" id="UP001150581">
    <property type="component" value="Unassembled WGS sequence"/>
</dbReference>
<sequence>MLISQKLLAARMLRAAIVALCILTLCIGLVGAAAGKDYYKILGVSRDASQQEIKRQYKTLSRKHHPDKNPGDETAHERFIELAQAYEVLSDDEKREIYNRYGEEGLKNQGGPGGAGGFHDPFDIFAQFFGSNVRFGQRGGGTRAKPRGPDVHIRVPVSLLELYTGTEVEVDTSKQAICPHCDGSGAASPDDIETCSVCSGSGVRIVKQILGPGIVQQMQTTCDSCKGKGKKVSKPCPHCKGTRVHRESDLLAIRVEPGMADGEQVMFEGEADQHPDHEPGSLVFHLQQQAHATFTREGDDLHAELTITLLDALVGFTHTIIHVDDKTNIELKRSAVTPPGFVHKLVGRGMPRRQRSAGAGSGKFGDMHVTYWIQFPKALDADAKEQIESVFGTKSGIKWDGSDSSRTKDSNVHRGRQAPSEAGEHDEL</sequence>
<reference evidence="1" key="1">
    <citation type="submission" date="2022-07" db="EMBL/GenBank/DDBJ databases">
        <title>Phylogenomic reconstructions and comparative analyses of Kickxellomycotina fungi.</title>
        <authorList>
            <person name="Reynolds N.K."/>
            <person name="Stajich J.E."/>
            <person name="Barry K."/>
            <person name="Grigoriev I.V."/>
            <person name="Crous P."/>
            <person name="Smith M.E."/>
        </authorList>
    </citation>
    <scope>NUCLEOTIDE SEQUENCE</scope>
    <source>
        <strain evidence="1">Benny 63K</strain>
    </source>
</reference>
<evidence type="ECO:0000313" key="1">
    <source>
        <dbReference type="EMBL" id="KAJ1890068.1"/>
    </source>
</evidence>
<organism evidence="1 2">
    <name type="scientific">Kickxella alabastrina</name>
    <dbReference type="NCBI Taxonomy" id="61397"/>
    <lineage>
        <taxon>Eukaryota</taxon>
        <taxon>Fungi</taxon>
        <taxon>Fungi incertae sedis</taxon>
        <taxon>Zoopagomycota</taxon>
        <taxon>Kickxellomycotina</taxon>
        <taxon>Kickxellomycetes</taxon>
        <taxon>Kickxellales</taxon>
        <taxon>Kickxellaceae</taxon>
        <taxon>Kickxella</taxon>
    </lineage>
</organism>
<keyword evidence="2" id="KW-1185">Reference proteome</keyword>
<comment type="caution">
    <text evidence="1">The sequence shown here is derived from an EMBL/GenBank/DDBJ whole genome shotgun (WGS) entry which is preliminary data.</text>
</comment>
<dbReference type="EMBL" id="JANBPG010001414">
    <property type="protein sequence ID" value="KAJ1890068.1"/>
    <property type="molecule type" value="Genomic_DNA"/>
</dbReference>
<evidence type="ECO:0000313" key="2">
    <source>
        <dbReference type="Proteomes" id="UP001150581"/>
    </source>
</evidence>
<accession>A0ACC1I860</accession>
<protein>
    <submittedName>
        <fullName evidence="1">DnaJ- protein scj1</fullName>
    </submittedName>
</protein>
<gene>
    <name evidence="1" type="primary">SCJ1_2</name>
    <name evidence="1" type="ORF">LPJ66_007691</name>
</gene>